<reference evidence="9 10" key="1">
    <citation type="submission" date="2020-08" db="EMBL/GenBank/DDBJ databases">
        <title>Sequencing the genomes of 1000 actinobacteria strains.</title>
        <authorList>
            <person name="Klenk H.-P."/>
        </authorList>
    </citation>
    <scope>NUCLEOTIDE SEQUENCE [LARGE SCALE GENOMIC DNA]</scope>
    <source>
        <strain evidence="9 10">DSM 44551</strain>
    </source>
</reference>
<dbReference type="InterPro" id="IPR052017">
    <property type="entry name" value="TSUP"/>
</dbReference>
<keyword evidence="6 8" id="KW-1133">Transmembrane helix</keyword>
<comment type="caution">
    <text evidence="9">The sequence shown here is derived from an EMBL/GenBank/DDBJ whole genome shotgun (WGS) entry which is preliminary data.</text>
</comment>
<evidence type="ECO:0000313" key="9">
    <source>
        <dbReference type="EMBL" id="MBB5432962.1"/>
    </source>
</evidence>
<evidence type="ECO:0000256" key="4">
    <source>
        <dbReference type="ARBA" id="ARBA00022475"/>
    </source>
</evidence>
<keyword evidence="4 8" id="KW-1003">Cell membrane</keyword>
<feature type="transmembrane region" description="Helical" evidence="8">
    <location>
        <begin position="48"/>
        <end position="69"/>
    </location>
</feature>
<sequence>MTHIGADTLLVLLAAAAAAGWIDAVVGGGGLLLLPVLMVAFPNAPVARLLGTNKLAAVFGTASAAVAFVRRGGLRLEPRIVWPAAGLALLGAGGGAALAGAISSEALRPIVMAVLALVLVIVVARPSLGTAARPGPPGRGRIVAAVAVAGCAIAFYDGLVGPGTGTFLVLALTGIVGMDFVEASASAKIVNTATNLGALAVFASNGDVLWVLGLSLAACNIAGAQVGARMAVRRGAGFVRGVLVVVVIALLAKLAWEQFPGMLPALLPESLSALL</sequence>
<proteinExistence type="inferred from homology"/>
<gene>
    <name evidence="9" type="ORF">HDA36_003046</name>
</gene>
<evidence type="ECO:0000256" key="8">
    <source>
        <dbReference type="RuleBase" id="RU363041"/>
    </source>
</evidence>
<keyword evidence="3" id="KW-0813">Transport</keyword>
<comment type="similarity">
    <text evidence="2 8">Belongs to the 4-toluene sulfonate uptake permease (TSUP) (TC 2.A.102) family.</text>
</comment>
<dbReference type="EMBL" id="JACHDB010000001">
    <property type="protein sequence ID" value="MBB5432962.1"/>
    <property type="molecule type" value="Genomic_DNA"/>
</dbReference>
<dbReference type="Proteomes" id="UP000572635">
    <property type="component" value="Unassembled WGS sequence"/>
</dbReference>
<dbReference type="GO" id="GO:0005886">
    <property type="term" value="C:plasma membrane"/>
    <property type="evidence" value="ECO:0007669"/>
    <property type="project" value="UniProtKB-SubCell"/>
</dbReference>
<evidence type="ECO:0000256" key="5">
    <source>
        <dbReference type="ARBA" id="ARBA00022692"/>
    </source>
</evidence>
<evidence type="ECO:0000256" key="2">
    <source>
        <dbReference type="ARBA" id="ARBA00009142"/>
    </source>
</evidence>
<keyword evidence="10" id="KW-1185">Reference proteome</keyword>
<feature type="transmembrane region" description="Helical" evidence="8">
    <location>
        <begin position="81"/>
        <end position="103"/>
    </location>
</feature>
<feature type="transmembrane region" description="Helical" evidence="8">
    <location>
        <begin position="140"/>
        <end position="159"/>
    </location>
</feature>
<keyword evidence="5 8" id="KW-0812">Transmembrane</keyword>
<keyword evidence="7 8" id="KW-0472">Membrane</keyword>
<evidence type="ECO:0000256" key="1">
    <source>
        <dbReference type="ARBA" id="ARBA00004651"/>
    </source>
</evidence>
<comment type="subcellular location">
    <subcellularLocation>
        <location evidence="1 8">Cell membrane</location>
        <topology evidence="1 8">Multi-pass membrane protein</topology>
    </subcellularLocation>
</comment>
<evidence type="ECO:0000256" key="6">
    <source>
        <dbReference type="ARBA" id="ARBA00022989"/>
    </source>
</evidence>
<feature type="transmembrane region" description="Helical" evidence="8">
    <location>
        <begin position="109"/>
        <end position="128"/>
    </location>
</feature>
<evidence type="ECO:0000256" key="3">
    <source>
        <dbReference type="ARBA" id="ARBA00022448"/>
    </source>
</evidence>
<dbReference type="PANTHER" id="PTHR30269:SF0">
    <property type="entry name" value="MEMBRANE TRANSPORTER PROTEIN YFCA-RELATED"/>
    <property type="match status" value="1"/>
</dbReference>
<organism evidence="9 10">
    <name type="scientific">Nocardiopsis composta</name>
    <dbReference type="NCBI Taxonomy" id="157465"/>
    <lineage>
        <taxon>Bacteria</taxon>
        <taxon>Bacillati</taxon>
        <taxon>Actinomycetota</taxon>
        <taxon>Actinomycetes</taxon>
        <taxon>Streptosporangiales</taxon>
        <taxon>Nocardiopsidaceae</taxon>
        <taxon>Nocardiopsis</taxon>
    </lineage>
</organism>
<evidence type="ECO:0000256" key="7">
    <source>
        <dbReference type="ARBA" id="ARBA00023136"/>
    </source>
</evidence>
<accession>A0A7W8QM23</accession>
<dbReference type="Pfam" id="PF01925">
    <property type="entry name" value="TauE"/>
    <property type="match status" value="1"/>
</dbReference>
<evidence type="ECO:0000313" key="10">
    <source>
        <dbReference type="Proteomes" id="UP000572635"/>
    </source>
</evidence>
<dbReference type="AlphaFoldDB" id="A0A7W8QM23"/>
<protein>
    <recommendedName>
        <fullName evidence="8">Probable membrane transporter protein</fullName>
    </recommendedName>
</protein>
<dbReference type="InterPro" id="IPR002781">
    <property type="entry name" value="TM_pro_TauE-like"/>
</dbReference>
<name>A0A7W8QM23_9ACTN</name>
<feature type="transmembrane region" description="Helical" evidence="8">
    <location>
        <begin position="238"/>
        <end position="256"/>
    </location>
</feature>
<dbReference type="PANTHER" id="PTHR30269">
    <property type="entry name" value="TRANSMEMBRANE PROTEIN YFCA"/>
    <property type="match status" value="1"/>
</dbReference>